<proteinExistence type="predicted"/>
<protein>
    <recommendedName>
        <fullName evidence="2">UspA domain-containing protein</fullName>
    </recommendedName>
</protein>
<reference evidence="3 4" key="1">
    <citation type="submission" date="2020-08" db="EMBL/GenBank/DDBJ databases">
        <title>Genomic Encyclopedia of Type Strains, Phase III (KMG-III): the genomes of soil and plant-associated and newly described type strains.</title>
        <authorList>
            <person name="Whitman W."/>
        </authorList>
    </citation>
    <scope>NUCLEOTIDE SEQUENCE [LARGE SCALE GENOMIC DNA]</scope>
    <source>
        <strain evidence="3 4">CECT 3273</strain>
    </source>
</reference>
<name>A0A7W7PV57_9ACTN</name>
<sequence length="253" mass="26921">MRARLAHRHPHLRITAEQVGGHTVPGLLRAAGEAEPLVLGSRGLGRAAGFLFASVASAVVARAVRPVVLAGGPHEPPTAPPEDGSNRCRDVVLGLGPHGPHDALLDFAPDAASRRAAALRVVHDGSTPPEHLSDGLRPWRERYPDVEVTDERVIGRPGTHPVRGPGVRPGLRGQGICRCRGPGLVQQVRRGELTPVRGVDDGGGARRPRPPCRRQVRGPLLGRRFRRAWTDPGPCPRRTVRRGPCGGAAPVAE</sequence>
<accession>A0A7W7PV57</accession>
<feature type="domain" description="UspA" evidence="2">
    <location>
        <begin position="6"/>
        <end position="69"/>
    </location>
</feature>
<evidence type="ECO:0000313" key="4">
    <source>
        <dbReference type="Proteomes" id="UP000579523"/>
    </source>
</evidence>
<feature type="region of interest" description="Disordered" evidence="1">
    <location>
        <begin position="232"/>
        <end position="253"/>
    </location>
</feature>
<dbReference type="SUPFAM" id="SSF52402">
    <property type="entry name" value="Adenine nucleotide alpha hydrolases-like"/>
    <property type="match status" value="1"/>
</dbReference>
<dbReference type="EMBL" id="JACHJI010000013">
    <property type="protein sequence ID" value="MBB4901864.1"/>
    <property type="molecule type" value="Genomic_DNA"/>
</dbReference>
<dbReference type="InterPro" id="IPR006016">
    <property type="entry name" value="UspA"/>
</dbReference>
<evidence type="ECO:0000313" key="3">
    <source>
        <dbReference type="EMBL" id="MBB4901864.1"/>
    </source>
</evidence>
<dbReference type="AlphaFoldDB" id="A0A7W7PV57"/>
<keyword evidence="4" id="KW-1185">Reference proteome</keyword>
<organism evidence="3 4">
    <name type="scientific">Streptomyces griseomycini</name>
    <dbReference type="NCBI Taxonomy" id="66895"/>
    <lineage>
        <taxon>Bacteria</taxon>
        <taxon>Bacillati</taxon>
        <taxon>Actinomycetota</taxon>
        <taxon>Actinomycetes</taxon>
        <taxon>Kitasatosporales</taxon>
        <taxon>Streptomycetaceae</taxon>
        <taxon>Streptomyces</taxon>
    </lineage>
</organism>
<dbReference type="Gene3D" id="3.40.50.12370">
    <property type="match status" value="1"/>
</dbReference>
<evidence type="ECO:0000256" key="1">
    <source>
        <dbReference type="SAM" id="MobiDB-lite"/>
    </source>
</evidence>
<evidence type="ECO:0000259" key="2">
    <source>
        <dbReference type="Pfam" id="PF00582"/>
    </source>
</evidence>
<comment type="caution">
    <text evidence="3">The sequence shown here is derived from an EMBL/GenBank/DDBJ whole genome shotgun (WGS) entry which is preliminary data.</text>
</comment>
<dbReference type="Pfam" id="PF00582">
    <property type="entry name" value="Usp"/>
    <property type="match status" value="1"/>
</dbReference>
<dbReference type="Proteomes" id="UP000579523">
    <property type="component" value="Unassembled WGS sequence"/>
</dbReference>
<gene>
    <name evidence="3" type="ORF">FHS37_005956</name>
</gene>